<dbReference type="AlphaFoldDB" id="A0A2A3E1I4"/>
<dbReference type="EMBL" id="KZ288467">
    <property type="protein sequence ID" value="PBC25384.1"/>
    <property type="molecule type" value="Genomic_DNA"/>
</dbReference>
<evidence type="ECO:0000313" key="2">
    <source>
        <dbReference type="Proteomes" id="UP000242457"/>
    </source>
</evidence>
<dbReference type="Proteomes" id="UP000242457">
    <property type="component" value="Unassembled WGS sequence"/>
</dbReference>
<keyword evidence="2" id="KW-1185">Reference proteome</keyword>
<protein>
    <submittedName>
        <fullName evidence="1">Uncharacterized protein</fullName>
    </submittedName>
</protein>
<proteinExistence type="predicted"/>
<evidence type="ECO:0000313" key="1">
    <source>
        <dbReference type="EMBL" id="PBC25384.1"/>
    </source>
</evidence>
<organism evidence="1 2">
    <name type="scientific">Apis cerana cerana</name>
    <name type="common">Oriental honeybee</name>
    <dbReference type="NCBI Taxonomy" id="94128"/>
    <lineage>
        <taxon>Eukaryota</taxon>
        <taxon>Metazoa</taxon>
        <taxon>Ecdysozoa</taxon>
        <taxon>Arthropoda</taxon>
        <taxon>Hexapoda</taxon>
        <taxon>Insecta</taxon>
        <taxon>Pterygota</taxon>
        <taxon>Neoptera</taxon>
        <taxon>Endopterygota</taxon>
        <taxon>Hymenoptera</taxon>
        <taxon>Apocrita</taxon>
        <taxon>Aculeata</taxon>
        <taxon>Apoidea</taxon>
        <taxon>Anthophila</taxon>
        <taxon>Apidae</taxon>
        <taxon>Apis</taxon>
    </lineage>
</organism>
<accession>A0A2A3E1I4</accession>
<dbReference type="OrthoDB" id="7616560at2759"/>
<sequence>MLTNFTAKNINPIPAYDTTRYNGAINLQENGNKYFVDSNQYSPRSTNLGFPSTCTKIDKWSKKESRIKKIIEIIEKEDIICNNSTKSSILSICRNVSKESSHCTCKDEICTCLIKKKTLSKVSSICYPHWTEIYNLTDTSDTKLVESFEKLCDYVENSENTNIYFDLLDPYPREEQQIKGKNPPSGYNVTLILPQCLCCKNFKDNNKIELKKSKENSDEKLQSITNLLCISSIMDLSWDIMQSGIIEKIPEKYTTSIFENKKVKPTNSENSKVSKDVDAEVDVETDSHTTYCLHKIFLEKLNKFNFLM</sequence>
<reference evidence="1 2" key="1">
    <citation type="submission" date="2014-07" db="EMBL/GenBank/DDBJ databases">
        <title>Genomic and transcriptomic analysis on Apis cerana provide comprehensive insights into honey bee biology.</title>
        <authorList>
            <person name="Diao Q."/>
            <person name="Sun L."/>
            <person name="Zheng H."/>
            <person name="Zheng H."/>
            <person name="Xu S."/>
            <person name="Wang S."/>
            <person name="Zeng Z."/>
            <person name="Hu F."/>
            <person name="Su S."/>
            <person name="Wu J."/>
        </authorList>
    </citation>
    <scope>NUCLEOTIDE SEQUENCE [LARGE SCALE GENOMIC DNA]</scope>
    <source>
        <tissue evidence="1">Pupae without intestine</tissue>
    </source>
</reference>
<name>A0A2A3E1I4_APICC</name>
<gene>
    <name evidence="1" type="ORF">APICC_05130</name>
</gene>